<evidence type="ECO:0000256" key="1">
    <source>
        <dbReference type="SAM" id="MobiDB-lite"/>
    </source>
</evidence>
<feature type="region of interest" description="Disordered" evidence="1">
    <location>
        <begin position="87"/>
        <end position="107"/>
    </location>
</feature>
<sequence>MGDTPATGLLGTAAGNPRGHDTAEGCVAPRCHRTAVVWVATPNEAGRAYPERSNFGRVKEAVDVAVYAGRCTDLRVSGKTLRGPCPTHRGDCKGRIEEGSDAGARLA</sequence>
<feature type="region of interest" description="Disordered" evidence="1">
    <location>
        <begin position="1"/>
        <end position="21"/>
    </location>
</feature>
<organism evidence="2">
    <name type="scientific">uncultured Rubrobacteraceae bacterium</name>
    <dbReference type="NCBI Taxonomy" id="349277"/>
    <lineage>
        <taxon>Bacteria</taxon>
        <taxon>Bacillati</taxon>
        <taxon>Actinomycetota</taxon>
        <taxon>Rubrobacteria</taxon>
        <taxon>Rubrobacterales</taxon>
        <taxon>Rubrobacteraceae</taxon>
        <taxon>environmental samples</taxon>
    </lineage>
</organism>
<reference evidence="2" key="1">
    <citation type="submission" date="2020-02" db="EMBL/GenBank/DDBJ databases">
        <authorList>
            <person name="Meier V. D."/>
        </authorList>
    </citation>
    <scope>NUCLEOTIDE SEQUENCE</scope>
    <source>
        <strain evidence="2">AVDCRST_MAG03</strain>
    </source>
</reference>
<gene>
    <name evidence="2" type="ORF">AVDCRST_MAG03-1183</name>
</gene>
<accession>A0A6J4NXH4</accession>
<dbReference type="AlphaFoldDB" id="A0A6J4NXH4"/>
<protein>
    <submittedName>
        <fullName evidence="2">Uncharacterized protein</fullName>
    </submittedName>
</protein>
<proteinExistence type="predicted"/>
<name>A0A6J4NXH4_9ACTN</name>
<feature type="compositionally biased region" description="Basic and acidic residues" evidence="1">
    <location>
        <begin position="88"/>
        <end position="98"/>
    </location>
</feature>
<evidence type="ECO:0000313" key="2">
    <source>
        <dbReference type="EMBL" id="CAA9400220.1"/>
    </source>
</evidence>
<dbReference type="EMBL" id="CADCUT010000066">
    <property type="protein sequence ID" value="CAA9400220.1"/>
    <property type="molecule type" value="Genomic_DNA"/>
</dbReference>